<dbReference type="EMBL" id="JAGFBR010000018">
    <property type="protein sequence ID" value="KAH0450094.1"/>
    <property type="molecule type" value="Genomic_DNA"/>
</dbReference>
<protein>
    <submittedName>
        <fullName evidence="1">Uncharacterized protein</fullName>
    </submittedName>
</protein>
<dbReference type="AlphaFoldDB" id="A0AAV7G3B1"/>
<evidence type="ECO:0000313" key="2">
    <source>
        <dbReference type="Proteomes" id="UP000775213"/>
    </source>
</evidence>
<reference evidence="1 2" key="1">
    <citation type="journal article" date="2021" name="Hortic Res">
        <title>Chromosome-scale assembly of the Dendrobium chrysotoxum genome enhances the understanding of orchid evolution.</title>
        <authorList>
            <person name="Zhang Y."/>
            <person name="Zhang G.Q."/>
            <person name="Zhang D."/>
            <person name="Liu X.D."/>
            <person name="Xu X.Y."/>
            <person name="Sun W.H."/>
            <person name="Yu X."/>
            <person name="Zhu X."/>
            <person name="Wang Z.W."/>
            <person name="Zhao X."/>
            <person name="Zhong W.Y."/>
            <person name="Chen H."/>
            <person name="Yin W.L."/>
            <person name="Huang T."/>
            <person name="Niu S.C."/>
            <person name="Liu Z.J."/>
        </authorList>
    </citation>
    <scope>NUCLEOTIDE SEQUENCE [LARGE SCALE GENOMIC DNA]</scope>
    <source>
        <strain evidence="1">Lindl</strain>
    </source>
</reference>
<accession>A0AAV7G3B1</accession>
<gene>
    <name evidence="1" type="ORF">IEQ34_020786</name>
</gene>
<proteinExistence type="predicted"/>
<dbReference type="Proteomes" id="UP000775213">
    <property type="component" value="Unassembled WGS sequence"/>
</dbReference>
<name>A0AAV7G3B1_DENCH</name>
<keyword evidence="2" id="KW-1185">Reference proteome</keyword>
<sequence length="78" mass="9103">MKPLSNIEVSINKDHDLQFPTKGTLNWIDYLNFLVIEPWRSWKTNGHVGGMLITYPLCICRVEVIRHHETNRGNARQS</sequence>
<evidence type="ECO:0000313" key="1">
    <source>
        <dbReference type="EMBL" id="KAH0450094.1"/>
    </source>
</evidence>
<comment type="caution">
    <text evidence="1">The sequence shown here is derived from an EMBL/GenBank/DDBJ whole genome shotgun (WGS) entry which is preliminary data.</text>
</comment>
<organism evidence="1 2">
    <name type="scientific">Dendrobium chrysotoxum</name>
    <name type="common">Orchid</name>
    <dbReference type="NCBI Taxonomy" id="161865"/>
    <lineage>
        <taxon>Eukaryota</taxon>
        <taxon>Viridiplantae</taxon>
        <taxon>Streptophyta</taxon>
        <taxon>Embryophyta</taxon>
        <taxon>Tracheophyta</taxon>
        <taxon>Spermatophyta</taxon>
        <taxon>Magnoliopsida</taxon>
        <taxon>Liliopsida</taxon>
        <taxon>Asparagales</taxon>
        <taxon>Orchidaceae</taxon>
        <taxon>Epidendroideae</taxon>
        <taxon>Malaxideae</taxon>
        <taxon>Dendrobiinae</taxon>
        <taxon>Dendrobium</taxon>
    </lineage>
</organism>
<dbReference type="Gene3D" id="3.40.50.11320">
    <property type="match status" value="1"/>
</dbReference>